<sequence>MVYGLGKSTLFDAIHHIGRVILEQTRSTQLWFSRISSVHMLSLYYESQKDQNSYFKLEDYYRGKLYLDDVGKEDKAYNREEIIGKLLFFERHRRRLW</sequence>
<name>A0A1T5DVW7_9FLAO</name>
<dbReference type="Proteomes" id="UP000190230">
    <property type="component" value="Unassembled WGS sequence"/>
</dbReference>
<dbReference type="STRING" id="241145.SAMN05660776_2865"/>
<keyword evidence="2" id="KW-1185">Reference proteome</keyword>
<gene>
    <name evidence="1" type="ORF">SAMN05660776_2865</name>
</gene>
<dbReference type="EMBL" id="FUYY01000006">
    <property type="protein sequence ID" value="SKB75696.1"/>
    <property type="molecule type" value="Genomic_DNA"/>
</dbReference>
<evidence type="ECO:0000313" key="1">
    <source>
        <dbReference type="EMBL" id="SKB75696.1"/>
    </source>
</evidence>
<dbReference type="AlphaFoldDB" id="A0A1T5DVW7"/>
<organism evidence="1 2">
    <name type="scientific">Salegentibacter holothuriorum</name>
    <dbReference type="NCBI Taxonomy" id="241145"/>
    <lineage>
        <taxon>Bacteria</taxon>
        <taxon>Pseudomonadati</taxon>
        <taxon>Bacteroidota</taxon>
        <taxon>Flavobacteriia</taxon>
        <taxon>Flavobacteriales</taxon>
        <taxon>Flavobacteriaceae</taxon>
        <taxon>Salegentibacter</taxon>
    </lineage>
</organism>
<accession>A0A1T5DVW7</accession>
<proteinExistence type="predicted"/>
<protein>
    <submittedName>
        <fullName evidence="1">Uncharacterized protein</fullName>
    </submittedName>
</protein>
<reference evidence="2" key="1">
    <citation type="submission" date="2017-02" db="EMBL/GenBank/DDBJ databases">
        <authorList>
            <person name="Varghese N."/>
            <person name="Submissions S."/>
        </authorList>
    </citation>
    <scope>NUCLEOTIDE SEQUENCE [LARGE SCALE GENOMIC DNA]</scope>
    <source>
        <strain evidence="2">DSM 23405</strain>
    </source>
</reference>
<evidence type="ECO:0000313" key="2">
    <source>
        <dbReference type="Proteomes" id="UP000190230"/>
    </source>
</evidence>